<evidence type="ECO:0000259" key="1">
    <source>
        <dbReference type="Pfam" id="PF03412"/>
    </source>
</evidence>
<dbReference type="GO" id="GO:0005524">
    <property type="term" value="F:ATP binding"/>
    <property type="evidence" value="ECO:0007669"/>
    <property type="project" value="InterPro"/>
</dbReference>
<dbReference type="GO" id="GO:0006508">
    <property type="term" value="P:proteolysis"/>
    <property type="evidence" value="ECO:0007669"/>
    <property type="project" value="InterPro"/>
</dbReference>
<dbReference type="Gene3D" id="3.90.70.10">
    <property type="entry name" value="Cysteine proteinases"/>
    <property type="match status" value="1"/>
</dbReference>
<evidence type="ECO:0000313" key="2">
    <source>
        <dbReference type="EMBL" id="MSS17663.1"/>
    </source>
</evidence>
<dbReference type="GO" id="GO:0008233">
    <property type="term" value="F:peptidase activity"/>
    <property type="evidence" value="ECO:0007669"/>
    <property type="project" value="InterPro"/>
</dbReference>
<accession>A0A6L5XE39</accession>
<dbReference type="Pfam" id="PF03412">
    <property type="entry name" value="Peptidase_C39"/>
    <property type="match status" value="1"/>
</dbReference>
<name>A0A6L5XE39_9BACT</name>
<keyword evidence="3" id="KW-1185">Reference proteome</keyword>
<protein>
    <recommendedName>
        <fullName evidence="1">Peptidase C39 domain-containing protein</fullName>
    </recommendedName>
</protein>
<dbReference type="Proteomes" id="UP000483362">
    <property type="component" value="Unassembled WGS sequence"/>
</dbReference>
<dbReference type="EMBL" id="VULT01000011">
    <property type="protein sequence ID" value="MSS17663.1"/>
    <property type="molecule type" value="Genomic_DNA"/>
</dbReference>
<gene>
    <name evidence="2" type="ORF">FYJ29_07830</name>
</gene>
<proteinExistence type="predicted"/>
<evidence type="ECO:0000313" key="3">
    <source>
        <dbReference type="Proteomes" id="UP000483362"/>
    </source>
</evidence>
<feature type="domain" description="Peptidase C39" evidence="1">
    <location>
        <begin position="26"/>
        <end position="78"/>
    </location>
</feature>
<dbReference type="InterPro" id="IPR005074">
    <property type="entry name" value="Peptidase_C39"/>
</dbReference>
<sequence length="81" mass="8683">MICLVAITSTAQSISGCVIDEQAQPSRQGRREPLGISCMQMICAHSGKKYNQDFLSNICHATTQGVSLLGIRDAAVKLFLG</sequence>
<organism evidence="2 3">
    <name type="scientific">Sodaliphilus pleomorphus</name>
    <dbReference type="NCBI Taxonomy" id="2606626"/>
    <lineage>
        <taxon>Bacteria</taxon>
        <taxon>Pseudomonadati</taxon>
        <taxon>Bacteroidota</taxon>
        <taxon>Bacteroidia</taxon>
        <taxon>Bacteroidales</taxon>
        <taxon>Muribaculaceae</taxon>
        <taxon>Sodaliphilus</taxon>
    </lineage>
</organism>
<dbReference type="RefSeq" id="WP_154329010.1">
    <property type="nucleotide sequence ID" value="NZ_CP045696.1"/>
</dbReference>
<dbReference type="GO" id="GO:0016020">
    <property type="term" value="C:membrane"/>
    <property type="evidence" value="ECO:0007669"/>
    <property type="project" value="InterPro"/>
</dbReference>
<comment type="caution">
    <text evidence="2">The sequence shown here is derived from an EMBL/GenBank/DDBJ whole genome shotgun (WGS) entry which is preliminary data.</text>
</comment>
<reference evidence="2 3" key="1">
    <citation type="submission" date="2019-08" db="EMBL/GenBank/DDBJ databases">
        <title>In-depth cultivation of the pig gut microbiome towards novel bacterial diversity and tailored functional studies.</title>
        <authorList>
            <person name="Wylensek D."/>
            <person name="Hitch T.C.A."/>
            <person name="Clavel T."/>
        </authorList>
    </citation>
    <scope>NUCLEOTIDE SEQUENCE [LARGE SCALE GENOMIC DNA]</scope>
    <source>
        <strain evidence="2 3">Oil-RF-744-WCA-WT-10</strain>
    </source>
</reference>
<dbReference type="AlphaFoldDB" id="A0A6L5XE39"/>